<evidence type="ECO:0000256" key="3">
    <source>
        <dbReference type="ARBA" id="ARBA00023157"/>
    </source>
</evidence>
<evidence type="ECO:0000256" key="2">
    <source>
        <dbReference type="ARBA" id="ARBA00022525"/>
    </source>
</evidence>
<dbReference type="PRINTS" id="PR00722">
    <property type="entry name" value="CHYMOTRYPSIN"/>
</dbReference>
<dbReference type="InterPro" id="IPR001254">
    <property type="entry name" value="Trypsin_dom"/>
</dbReference>
<evidence type="ECO:0000259" key="6">
    <source>
        <dbReference type="PROSITE" id="PS50240"/>
    </source>
</evidence>
<keyword evidence="5" id="KW-0732">Signal</keyword>
<dbReference type="GO" id="GO:0005576">
    <property type="term" value="C:extracellular region"/>
    <property type="evidence" value="ECO:0007669"/>
    <property type="project" value="UniProtKB-SubCell"/>
</dbReference>
<evidence type="ECO:0000256" key="1">
    <source>
        <dbReference type="ARBA" id="ARBA00004613"/>
    </source>
</evidence>
<organism evidence="7 8">
    <name type="scientific">Tetranychus urticae</name>
    <name type="common">Two-spotted spider mite</name>
    <dbReference type="NCBI Taxonomy" id="32264"/>
    <lineage>
        <taxon>Eukaryota</taxon>
        <taxon>Metazoa</taxon>
        <taxon>Ecdysozoa</taxon>
        <taxon>Arthropoda</taxon>
        <taxon>Chelicerata</taxon>
        <taxon>Arachnida</taxon>
        <taxon>Acari</taxon>
        <taxon>Acariformes</taxon>
        <taxon>Trombidiformes</taxon>
        <taxon>Prostigmata</taxon>
        <taxon>Eleutherengona</taxon>
        <taxon>Raphignathae</taxon>
        <taxon>Tetranychoidea</taxon>
        <taxon>Tetranychidae</taxon>
        <taxon>Tetranychus</taxon>
    </lineage>
</organism>
<dbReference type="OrthoDB" id="5949700at2759"/>
<dbReference type="PROSITE" id="PS50240">
    <property type="entry name" value="TRYPSIN_DOM"/>
    <property type="match status" value="1"/>
</dbReference>
<dbReference type="SMART" id="SM00020">
    <property type="entry name" value="Tryp_SPc"/>
    <property type="match status" value="1"/>
</dbReference>
<feature type="compositionally biased region" description="Basic and acidic residues" evidence="4">
    <location>
        <begin position="32"/>
        <end position="43"/>
    </location>
</feature>
<feature type="domain" description="Peptidase S1" evidence="6">
    <location>
        <begin position="218"/>
        <end position="466"/>
    </location>
</feature>
<dbReference type="FunFam" id="2.40.10.10:FF:000038">
    <property type="entry name" value="Serine protease"/>
    <property type="match status" value="1"/>
</dbReference>
<reference evidence="7" key="2">
    <citation type="submission" date="2015-06" db="UniProtKB">
        <authorList>
            <consortium name="EnsemblMetazoa"/>
        </authorList>
    </citation>
    <scope>IDENTIFICATION</scope>
</reference>
<dbReference type="EMBL" id="CAEY01000461">
    <property type="status" value="NOT_ANNOTATED_CDS"/>
    <property type="molecule type" value="Genomic_DNA"/>
</dbReference>
<dbReference type="GO" id="GO:0006508">
    <property type="term" value="P:proteolysis"/>
    <property type="evidence" value="ECO:0007669"/>
    <property type="project" value="InterPro"/>
</dbReference>
<dbReference type="Pfam" id="PF18322">
    <property type="entry name" value="CLIP_1"/>
    <property type="match status" value="1"/>
</dbReference>
<dbReference type="KEGG" id="tut:107367299"/>
<evidence type="ECO:0000256" key="4">
    <source>
        <dbReference type="SAM" id="MobiDB-lite"/>
    </source>
</evidence>
<evidence type="ECO:0000256" key="5">
    <source>
        <dbReference type="SAM" id="SignalP"/>
    </source>
</evidence>
<feature type="region of interest" description="Disordered" evidence="4">
    <location>
        <begin position="94"/>
        <end position="124"/>
    </location>
</feature>
<reference evidence="8" key="1">
    <citation type="submission" date="2011-08" db="EMBL/GenBank/DDBJ databases">
        <authorList>
            <person name="Rombauts S."/>
        </authorList>
    </citation>
    <scope>NUCLEOTIDE SEQUENCE</scope>
    <source>
        <strain evidence="8">London</strain>
    </source>
</reference>
<proteinExistence type="predicted"/>
<dbReference type="EnsemblMetazoa" id="tetur01g10170.1">
    <property type="protein sequence ID" value="tetur01g10170.1"/>
    <property type="gene ID" value="tetur01g10170"/>
</dbReference>
<dbReference type="Proteomes" id="UP000015104">
    <property type="component" value="Unassembled WGS sequence"/>
</dbReference>
<keyword evidence="8" id="KW-1185">Reference proteome</keyword>
<accession>T1JSD9</accession>
<feature type="signal peptide" evidence="5">
    <location>
        <begin position="1"/>
        <end position="22"/>
    </location>
</feature>
<evidence type="ECO:0000313" key="7">
    <source>
        <dbReference type="EnsemblMetazoa" id="tetur01g10170.1"/>
    </source>
</evidence>
<feature type="region of interest" description="Disordered" evidence="4">
    <location>
        <begin position="158"/>
        <end position="178"/>
    </location>
</feature>
<dbReference type="InterPro" id="IPR001314">
    <property type="entry name" value="Peptidase_S1A"/>
</dbReference>
<dbReference type="SUPFAM" id="SSF50494">
    <property type="entry name" value="Trypsin-like serine proteases"/>
    <property type="match status" value="1"/>
</dbReference>
<dbReference type="AlphaFoldDB" id="T1JSD9"/>
<dbReference type="eggNOG" id="KOG3627">
    <property type="taxonomic scope" value="Eukaryota"/>
</dbReference>
<dbReference type="GO" id="GO:0004252">
    <property type="term" value="F:serine-type endopeptidase activity"/>
    <property type="evidence" value="ECO:0007669"/>
    <property type="project" value="InterPro"/>
</dbReference>
<feature type="chain" id="PRO_5004580580" description="Peptidase S1 domain-containing protein" evidence="5">
    <location>
        <begin position="23"/>
        <end position="484"/>
    </location>
</feature>
<dbReference type="STRING" id="32264.T1JSD9"/>
<dbReference type="InterPro" id="IPR009003">
    <property type="entry name" value="Peptidase_S1_PA"/>
</dbReference>
<feature type="compositionally biased region" description="Basic and acidic residues" evidence="4">
    <location>
        <begin position="104"/>
        <end position="124"/>
    </location>
</feature>
<keyword evidence="3" id="KW-1015">Disulfide bond</keyword>
<dbReference type="OMA" id="RWLCANN"/>
<dbReference type="InterPro" id="IPR041515">
    <property type="entry name" value="PPAF-2-like_Clip"/>
</dbReference>
<feature type="region of interest" description="Disordered" evidence="4">
    <location>
        <begin position="32"/>
        <end position="56"/>
    </location>
</feature>
<keyword evidence="2" id="KW-0964">Secreted</keyword>
<dbReference type="InterPro" id="IPR043504">
    <property type="entry name" value="Peptidase_S1_PA_chymotrypsin"/>
</dbReference>
<protein>
    <recommendedName>
        <fullName evidence="6">Peptidase S1 domain-containing protein</fullName>
    </recommendedName>
</protein>
<dbReference type="Gene3D" id="2.40.10.10">
    <property type="entry name" value="Trypsin-like serine proteases"/>
    <property type="match status" value="2"/>
</dbReference>
<sequence>MVVQKRLLLVLFFTLLPAFILSLTFPDEIDEPYKKSDNLDGRRNGKNHRYRVGLSQPSMTPLPPSSFVTPVKKSNLFNSNSTVKPLIGSTRKFADQQTTLPPIKPKDNSIVSDKDESFETEKDKIPMKSSADFGNREDCVCVPYYQCDNGKVIEDGSGLIDPRINTKQPSTKSASDDKLNPTSCGTFHVCCSDPETVTTQPYIHRCGIQHPSGINSRILSPDKKGEAGFGEWPWQAALLKSEQDVNVFQCGGTLIDDYHVITVAHCVKDFVNNPDILKVRLGEWDTANENEFYPHEDYDIQKIYIHPEFKGNNLWNDIALLRLGRQVEYKPNIDSVCLPEYGENHDYQECTTTGWGKTAYKGGSYSSILKEISIQMVPRESCQKALRQTRLGSRFKLHQGFICAGGDESRDSCKGDGGGPLVCYRQDGTYSLVGLVSWGIECGQRGVPGVYVDVTKYLDWIVSVTGRDFTYYSPSADSKKSSST</sequence>
<dbReference type="PANTHER" id="PTHR24258">
    <property type="entry name" value="SERINE PROTEASE-RELATED"/>
    <property type="match status" value="1"/>
</dbReference>
<evidence type="ECO:0000313" key="8">
    <source>
        <dbReference type="Proteomes" id="UP000015104"/>
    </source>
</evidence>
<dbReference type="PANTHER" id="PTHR24258:SF142">
    <property type="entry name" value="PEPTIDASE S1 DOMAIN-CONTAINING PROTEIN"/>
    <property type="match status" value="1"/>
</dbReference>
<comment type="subcellular location">
    <subcellularLocation>
        <location evidence="1">Secreted</location>
    </subcellularLocation>
</comment>
<gene>
    <name evidence="7" type="primary">107367299</name>
</gene>
<dbReference type="HOGENOM" id="CLU_006842_0_3_1"/>
<dbReference type="Pfam" id="PF00089">
    <property type="entry name" value="Trypsin"/>
    <property type="match status" value="1"/>
</dbReference>
<name>T1JSD9_TETUR</name>
<dbReference type="CDD" id="cd00190">
    <property type="entry name" value="Tryp_SPc"/>
    <property type="match status" value="1"/>
</dbReference>